<feature type="active site" description="Proton donor" evidence="2">
    <location>
        <position position="86"/>
    </location>
</feature>
<dbReference type="Proteomes" id="UP000824062">
    <property type="component" value="Unassembled WGS sequence"/>
</dbReference>
<dbReference type="Pfam" id="PF15738">
    <property type="entry name" value="YafQ_toxin"/>
    <property type="match status" value="1"/>
</dbReference>
<dbReference type="GO" id="GO:0004521">
    <property type="term" value="F:RNA endonuclease activity"/>
    <property type="evidence" value="ECO:0007669"/>
    <property type="project" value="TreeGrafter"/>
</dbReference>
<dbReference type="GO" id="GO:0006402">
    <property type="term" value="P:mRNA catabolic process"/>
    <property type="evidence" value="ECO:0007669"/>
    <property type="project" value="TreeGrafter"/>
</dbReference>
<dbReference type="NCBIfam" id="TIGR02385">
    <property type="entry name" value="RelE_StbE"/>
    <property type="match status" value="1"/>
</dbReference>
<dbReference type="InterPro" id="IPR007712">
    <property type="entry name" value="RelE/ParE_toxin"/>
</dbReference>
<dbReference type="PIRSF" id="PIRSF006156">
    <property type="entry name" value="YafQ"/>
    <property type="match status" value="1"/>
</dbReference>
<dbReference type="InterPro" id="IPR004386">
    <property type="entry name" value="Toxin_YafQ-like"/>
</dbReference>
<dbReference type="GO" id="GO:0006415">
    <property type="term" value="P:translational termination"/>
    <property type="evidence" value="ECO:0007669"/>
    <property type="project" value="TreeGrafter"/>
</dbReference>
<evidence type="ECO:0000256" key="1">
    <source>
        <dbReference type="ARBA" id="ARBA00022649"/>
    </source>
</evidence>
<dbReference type="EMBL" id="DXBM01000012">
    <property type="protein sequence ID" value="HIZ45605.1"/>
    <property type="molecule type" value="Genomic_DNA"/>
</dbReference>
<accession>A0A9D2JCS4</accession>
<dbReference type="InterPro" id="IPR035093">
    <property type="entry name" value="RelE/ParE_toxin_dom_sf"/>
</dbReference>
<comment type="caution">
    <text evidence="3">The sequence shown here is derived from an EMBL/GenBank/DDBJ whole genome shotgun (WGS) entry which is preliminary data.</text>
</comment>
<dbReference type="AlphaFoldDB" id="A0A9D2JCS4"/>
<sequence length="92" mass="10600">MMELRFTTKFKKDYKRIKRQGKDLSKLEVTLEALVCGQALPEAMRDHSLGGTYRGHRECHIEPDWLLIYRIDEEGLVLVATRTGSHSELLGL</sequence>
<evidence type="ECO:0000313" key="3">
    <source>
        <dbReference type="EMBL" id="HIZ45605.1"/>
    </source>
</evidence>
<organism evidence="3 4">
    <name type="scientific">Candidatus Olsenella pullistercoris</name>
    <dbReference type="NCBI Taxonomy" id="2838712"/>
    <lineage>
        <taxon>Bacteria</taxon>
        <taxon>Bacillati</taxon>
        <taxon>Actinomycetota</taxon>
        <taxon>Coriobacteriia</taxon>
        <taxon>Coriobacteriales</taxon>
        <taxon>Atopobiaceae</taxon>
        <taxon>Olsenella</taxon>
    </lineage>
</organism>
<evidence type="ECO:0000256" key="2">
    <source>
        <dbReference type="PIRSR" id="PIRSR006156-1"/>
    </source>
</evidence>
<dbReference type="PANTHER" id="PTHR40588">
    <property type="entry name" value="MRNA INTERFERASE TOXIN YAFQ"/>
    <property type="match status" value="1"/>
</dbReference>
<evidence type="ECO:0000313" key="4">
    <source>
        <dbReference type="Proteomes" id="UP000824062"/>
    </source>
</evidence>
<reference evidence="3" key="1">
    <citation type="journal article" date="2021" name="PeerJ">
        <title>Extensive microbial diversity within the chicken gut microbiome revealed by metagenomics and culture.</title>
        <authorList>
            <person name="Gilroy R."/>
            <person name="Ravi A."/>
            <person name="Getino M."/>
            <person name="Pursley I."/>
            <person name="Horton D.L."/>
            <person name="Alikhan N.F."/>
            <person name="Baker D."/>
            <person name="Gharbi K."/>
            <person name="Hall N."/>
            <person name="Watson M."/>
            <person name="Adriaenssens E.M."/>
            <person name="Foster-Nyarko E."/>
            <person name="Jarju S."/>
            <person name="Secka A."/>
            <person name="Antonio M."/>
            <person name="Oren A."/>
            <person name="Chaudhuri R.R."/>
            <person name="La Ragione R."/>
            <person name="Hildebrand F."/>
            <person name="Pallen M.J."/>
        </authorList>
    </citation>
    <scope>NUCLEOTIDE SEQUENCE</scope>
    <source>
        <strain evidence="3">ChiHjej12B11-14209</strain>
    </source>
</reference>
<protein>
    <submittedName>
        <fullName evidence="3">Type II toxin-antitoxin system YafQ family toxin</fullName>
    </submittedName>
</protein>
<dbReference type="SUPFAM" id="SSF143011">
    <property type="entry name" value="RelE-like"/>
    <property type="match status" value="1"/>
</dbReference>
<reference evidence="3" key="2">
    <citation type="submission" date="2021-04" db="EMBL/GenBank/DDBJ databases">
        <authorList>
            <person name="Gilroy R."/>
        </authorList>
    </citation>
    <scope>NUCLEOTIDE SEQUENCE</scope>
    <source>
        <strain evidence="3">ChiHjej12B11-14209</strain>
    </source>
</reference>
<proteinExistence type="predicted"/>
<keyword evidence="1" id="KW-1277">Toxin-antitoxin system</keyword>
<dbReference type="PANTHER" id="PTHR40588:SF1">
    <property type="entry name" value="MRNA INTERFERASE TOXIN YAFQ"/>
    <property type="match status" value="1"/>
</dbReference>
<gene>
    <name evidence="3" type="ORF">IAA19_01070</name>
</gene>
<dbReference type="Gene3D" id="3.30.2310.20">
    <property type="entry name" value="RelE-like"/>
    <property type="match status" value="1"/>
</dbReference>
<name>A0A9D2JCS4_9ACTN</name>